<protein>
    <submittedName>
        <fullName evidence="4">Tetratricopeptide repeat protein</fullName>
    </submittedName>
</protein>
<dbReference type="Gene3D" id="2.60.120.620">
    <property type="entry name" value="q2cbj1_9rhob like domain"/>
    <property type="match status" value="1"/>
</dbReference>
<dbReference type="InterPro" id="IPR052943">
    <property type="entry name" value="TMTC_O-mannosyl-trnsfr"/>
</dbReference>
<evidence type="ECO:0000313" key="4">
    <source>
        <dbReference type="EMBL" id="RVT42314.1"/>
    </source>
</evidence>
<evidence type="ECO:0000256" key="3">
    <source>
        <dbReference type="PROSITE-ProRule" id="PRU00339"/>
    </source>
</evidence>
<dbReference type="SMART" id="SM00028">
    <property type="entry name" value="TPR"/>
    <property type="match status" value="5"/>
</dbReference>
<dbReference type="PROSITE" id="PS50293">
    <property type="entry name" value="TPR_REGION"/>
    <property type="match status" value="1"/>
</dbReference>
<feature type="repeat" description="TPR" evidence="3">
    <location>
        <begin position="138"/>
        <end position="171"/>
    </location>
</feature>
<dbReference type="Proteomes" id="UP000282977">
    <property type="component" value="Unassembled WGS sequence"/>
</dbReference>
<evidence type="ECO:0000256" key="1">
    <source>
        <dbReference type="ARBA" id="ARBA00022737"/>
    </source>
</evidence>
<dbReference type="InterPro" id="IPR011990">
    <property type="entry name" value="TPR-like_helical_dom_sf"/>
</dbReference>
<proteinExistence type="predicted"/>
<dbReference type="PANTHER" id="PTHR44809:SF1">
    <property type="entry name" value="PROTEIN O-MANNOSYL-TRANSFERASE TMTC1"/>
    <property type="match status" value="1"/>
</dbReference>
<dbReference type="PANTHER" id="PTHR44809">
    <property type="match status" value="1"/>
</dbReference>
<evidence type="ECO:0000313" key="5">
    <source>
        <dbReference type="Proteomes" id="UP000282977"/>
    </source>
</evidence>
<keyword evidence="2 3" id="KW-0802">TPR repeat</keyword>
<dbReference type="EMBL" id="RZUL01000002">
    <property type="protein sequence ID" value="RVT42314.1"/>
    <property type="molecule type" value="Genomic_DNA"/>
</dbReference>
<dbReference type="AlphaFoldDB" id="A0A437JA11"/>
<dbReference type="InterPro" id="IPR013105">
    <property type="entry name" value="TPR_2"/>
</dbReference>
<dbReference type="RefSeq" id="WP_127690490.1">
    <property type="nucleotide sequence ID" value="NZ_RZUL01000002.1"/>
</dbReference>
<keyword evidence="1" id="KW-0677">Repeat</keyword>
<dbReference type="Pfam" id="PF07719">
    <property type="entry name" value="TPR_2"/>
    <property type="match status" value="1"/>
</dbReference>
<reference evidence="4 5" key="1">
    <citation type="submission" date="2019-01" db="EMBL/GenBank/DDBJ databases">
        <authorList>
            <person name="Chen W.-M."/>
        </authorList>
    </citation>
    <scope>NUCLEOTIDE SEQUENCE [LARGE SCALE GENOMIC DNA]</scope>
    <source>
        <strain evidence="4 5">TLA-22</strain>
    </source>
</reference>
<dbReference type="InterPro" id="IPR012668">
    <property type="entry name" value="CHP02466"/>
</dbReference>
<dbReference type="PROSITE" id="PS50005">
    <property type="entry name" value="TPR"/>
    <property type="match status" value="2"/>
</dbReference>
<comment type="caution">
    <text evidence="4">The sequence shown here is derived from an EMBL/GenBank/DDBJ whole genome shotgun (WGS) entry which is preliminary data.</text>
</comment>
<dbReference type="Pfam" id="PF13432">
    <property type="entry name" value="TPR_16"/>
    <property type="match status" value="3"/>
</dbReference>
<feature type="repeat" description="TPR" evidence="3">
    <location>
        <begin position="36"/>
        <end position="69"/>
    </location>
</feature>
<evidence type="ECO:0000256" key="2">
    <source>
        <dbReference type="ARBA" id="ARBA00022803"/>
    </source>
</evidence>
<dbReference type="SUPFAM" id="SSF48452">
    <property type="entry name" value="TPR-like"/>
    <property type="match status" value="2"/>
</dbReference>
<dbReference type="OrthoDB" id="9783136at2"/>
<dbReference type="InterPro" id="IPR019734">
    <property type="entry name" value="TPR_rpt"/>
</dbReference>
<sequence length="503" mass="53695">MTSGLLDEAVRLAQGPDPAAARPLIDALLSKRDDDPAALTLLGLVAQRTGDDAMALDAFARARAGDPDNPARIGNHAIALKRVGQFADAIAALERSLVLRPGSAVTLANLGSCLIADDRPQAAEQPLRQAIAADPRHLEAWNNLGVALARTGRRAEAIAAYRQALSIRPDHVEAALNLVDALAADGEADAAETMAYALVKRLPGHPRAANQLGSLMEARGALDAAIETYAGVLAIGPLNHPVGVNLSRALIRAGRHEEAVGLTDRLIVALPTVTTPLALKCAALDRLGRSRELQDLMRLEQFVRVTDIVSAPGFDSVTAFNAMLEEELRAHPSLTYEPQGLVTRKGRQSDDLATAETPALRALAHIATQASRDYVAALGSDPHPFVQAAPHHWTLTMWGTILSSGGAVEPHIHAPNWLSGVYYPTLPPEAAQGQQGWFAIGALPDSLGNGGTRHLYEPRAGRMILFPSYLWHTTQPFEGAQDRISFAFDLVPKDIGRPHSLKK</sequence>
<name>A0A437JA11_9SPHN</name>
<gene>
    <name evidence="4" type="ORF">ENE74_08955</name>
</gene>
<keyword evidence="5" id="KW-1185">Reference proteome</keyword>
<dbReference type="Gene3D" id="1.25.40.10">
    <property type="entry name" value="Tetratricopeptide repeat domain"/>
    <property type="match status" value="1"/>
</dbReference>
<organism evidence="4 5">
    <name type="scientific">Sphingobium algorifonticola</name>
    <dbReference type="NCBI Taxonomy" id="2008318"/>
    <lineage>
        <taxon>Bacteria</taxon>
        <taxon>Pseudomonadati</taxon>
        <taxon>Pseudomonadota</taxon>
        <taxon>Alphaproteobacteria</taxon>
        <taxon>Sphingomonadales</taxon>
        <taxon>Sphingomonadaceae</taxon>
        <taxon>Sphingobium</taxon>
    </lineage>
</organism>
<dbReference type="Pfam" id="PF13759">
    <property type="entry name" value="2OG-FeII_Oxy_5"/>
    <property type="match status" value="1"/>
</dbReference>
<accession>A0A437JA11</accession>